<proteinExistence type="predicted"/>
<feature type="compositionally biased region" description="Basic and acidic residues" evidence="1">
    <location>
        <begin position="850"/>
        <end position="864"/>
    </location>
</feature>
<feature type="non-terminal residue" evidence="2">
    <location>
        <position position="864"/>
    </location>
</feature>
<sequence length="864" mass="97236">MKDYECQGGGAPPAEQQKEQCRKRHKAAARAPLNIGQDVEAEAVSIEKCKTFRQTACSVLTAYNNMRLQMTGQGLSAAIATKENFDGFKDCITWKSDHICSDQGSDMMTMRQYLRSSVVLGNVDSDDDISHAINNDFENADKETSQWGMERLLRIARNAVHGPWDERRRFHQLKDLLHEIRLYVDPLTCPIWLEAVPRILMEQGLESRISEPDVEKTLLDEIFDASHGYLVSAGKKDAPAFAKRMKELKATAPQHGGVAGEKKTMKVTAKEIDRFRLATTGTCHLAAVVYSNDSYTWQARASMEIQRPWAEWFVHANKLLRSVSETVKWGMEMIEGGIYNVMSKIFEVLGGGRRVLYNIGFEVELVPCGPDRTNEYDIAEQADLAALVARYTCALNRLRYQRLLGLLRGWPKGTVMMLSDVPGAASRAAQRFREDFQNFTQLQHIKKPAWPVNIRADSPFNAVPVRQRIGCLMGVPYDTKNAEYRQWLKKNRSRSLLSQSVEDGFCRGVKDCDTAMRQDRSCNRAYATLVERNILTEVHDHIEVDYAWVRDVRNPEVPAEVYYQSEESFKKGGKFGGIKGAKGNPDWPNFSATTENKPTAQMDLKLRDAQWYLSMGDLYGIFALGFPVDMAKMPTTGRGYFKLRLDGAATNCKHLHATDVAEWEAAPVQWEPPEASFIKEGNAESTQADFKLRAVASSGPGPLLMVAASREFFDLGMTALKDIWRCAGFGKIQGSPNLFQMLKMLCQKVLRCEDAELIPILQQRTFAVDGEDEALEKIEGVRDCLTKGEMEDAAKKKDTKEAAKEHKKEYQSAYNAWMKNTKADKKAAGGHKERAWKPKDWAGPAVCPDRATEQPEAKRYAPPG</sequence>
<evidence type="ECO:0000256" key="1">
    <source>
        <dbReference type="SAM" id="MobiDB-lite"/>
    </source>
</evidence>
<comment type="caution">
    <text evidence="2">The sequence shown here is derived from an EMBL/GenBank/DDBJ whole genome shotgun (WGS) entry which is preliminary data.</text>
</comment>
<name>A0ABN9XSV0_9DINO</name>
<dbReference type="EMBL" id="CAUYUJ010020907">
    <property type="protein sequence ID" value="CAK0901297.1"/>
    <property type="molecule type" value="Genomic_DNA"/>
</dbReference>
<accession>A0ABN9XSV0</accession>
<evidence type="ECO:0000313" key="2">
    <source>
        <dbReference type="EMBL" id="CAK0901297.1"/>
    </source>
</evidence>
<evidence type="ECO:0008006" key="4">
    <source>
        <dbReference type="Google" id="ProtNLM"/>
    </source>
</evidence>
<dbReference type="Proteomes" id="UP001189429">
    <property type="component" value="Unassembled WGS sequence"/>
</dbReference>
<gene>
    <name evidence="2" type="ORF">PCOR1329_LOCUS78294</name>
</gene>
<protein>
    <recommendedName>
        <fullName evidence="4">DNA-directed DNA polymerase</fullName>
    </recommendedName>
</protein>
<reference evidence="2" key="1">
    <citation type="submission" date="2023-10" db="EMBL/GenBank/DDBJ databases">
        <authorList>
            <person name="Chen Y."/>
            <person name="Shah S."/>
            <person name="Dougan E. K."/>
            <person name="Thang M."/>
            <person name="Chan C."/>
        </authorList>
    </citation>
    <scope>NUCLEOTIDE SEQUENCE [LARGE SCALE GENOMIC DNA]</scope>
</reference>
<keyword evidence="3" id="KW-1185">Reference proteome</keyword>
<feature type="compositionally biased region" description="Basic and acidic residues" evidence="1">
    <location>
        <begin position="822"/>
        <end position="840"/>
    </location>
</feature>
<organism evidence="2 3">
    <name type="scientific">Prorocentrum cordatum</name>
    <dbReference type="NCBI Taxonomy" id="2364126"/>
    <lineage>
        <taxon>Eukaryota</taxon>
        <taxon>Sar</taxon>
        <taxon>Alveolata</taxon>
        <taxon>Dinophyceae</taxon>
        <taxon>Prorocentrales</taxon>
        <taxon>Prorocentraceae</taxon>
        <taxon>Prorocentrum</taxon>
    </lineage>
</organism>
<feature type="region of interest" description="Disordered" evidence="1">
    <location>
        <begin position="822"/>
        <end position="864"/>
    </location>
</feature>
<evidence type="ECO:0000313" key="3">
    <source>
        <dbReference type="Proteomes" id="UP001189429"/>
    </source>
</evidence>